<geneLocation type="plasmid" evidence="1">
    <name>pNAL8M</name>
</geneLocation>
<keyword evidence="1" id="KW-0614">Plasmid</keyword>
<sequence length="60" mass="6628">MFLIAQTARAVRMMSAAMGCTAGARQTAMTAISKSRSSAVNLRRNEPGLNWMRIRRPTMV</sequence>
<evidence type="ECO:0000313" key="1">
    <source>
        <dbReference type="EMBL" id="CAJ75571.1"/>
    </source>
</evidence>
<proteinExistence type="predicted"/>
<name>A1IVN8_BIFLN</name>
<dbReference type="EMBL" id="AM183144">
    <property type="protein sequence ID" value="CAJ75571.1"/>
    <property type="molecule type" value="Other_DNA"/>
</dbReference>
<protein>
    <submittedName>
        <fullName evidence="1">Uncharacterized protein</fullName>
    </submittedName>
</protein>
<dbReference type="AlphaFoldDB" id="A1IVN8"/>
<reference evidence="1" key="1">
    <citation type="journal article" date="2007" name="Appl. Microbiol. Biotechnol.">
        <title>Molecular characterization of Bifidobacterium longum biovar longum NAL8 plasmids and construction of a novel replicon screening system.</title>
        <authorList>
            <person name="Guglielmetti S."/>
            <person name="Karp M."/>
            <person name="Mora D."/>
            <person name="Tamagnini I."/>
            <person name="Parini C."/>
        </authorList>
    </citation>
    <scope>NUCLEOTIDE SEQUENCE [LARGE SCALE GENOMIC DNA]</scope>
    <source>
        <strain evidence="1">NAL8</strain>
        <plasmid evidence="1">pNAL8M</plasmid>
    </source>
</reference>
<organism evidence="1">
    <name type="scientific">Bifidobacterium longum</name>
    <dbReference type="NCBI Taxonomy" id="216816"/>
    <lineage>
        <taxon>Bacteria</taxon>
        <taxon>Bacillati</taxon>
        <taxon>Actinomycetota</taxon>
        <taxon>Actinomycetes</taxon>
        <taxon>Bifidobacteriales</taxon>
        <taxon>Bifidobacteriaceae</taxon>
        <taxon>Bifidobacterium</taxon>
    </lineage>
</organism>
<accession>A1IVN8</accession>